<name>A0A8J6LGR1_TENMO</name>
<reference evidence="6" key="2">
    <citation type="submission" date="2021-08" db="EMBL/GenBank/DDBJ databases">
        <authorList>
            <person name="Eriksson T."/>
        </authorList>
    </citation>
    <scope>NUCLEOTIDE SEQUENCE</scope>
    <source>
        <strain evidence="6">Stoneville</strain>
        <tissue evidence="6">Whole head</tissue>
    </source>
</reference>
<comment type="caution">
    <text evidence="6">The sequence shown here is derived from an EMBL/GenBank/DDBJ whole genome shotgun (WGS) entry which is preliminary data.</text>
</comment>
<accession>A0A8J6LGR1</accession>
<sequence>MASIKSFLIKDLLKSEKVDNKFVVKDVNFSSLYLCGTISHISQSSHRKRVTYTVDDGTGCINCILEIDEPGDDQRQIDDDLKMMRAEAAAAPEDMLVQMALITVQSSKRLVQETCPDGLKPGDNVAIVGNLRQFKNEHYIFVDSIRKLSDLKKRIDYLKQIFFLYEHVYCIEK</sequence>
<keyword evidence="7" id="KW-1185">Reference proteome</keyword>
<dbReference type="GO" id="GO:0005634">
    <property type="term" value="C:nucleus"/>
    <property type="evidence" value="ECO:0007669"/>
    <property type="project" value="UniProtKB-SubCell"/>
</dbReference>
<organism evidence="6 7">
    <name type="scientific">Tenebrio molitor</name>
    <name type="common">Yellow mealworm beetle</name>
    <dbReference type="NCBI Taxonomy" id="7067"/>
    <lineage>
        <taxon>Eukaryota</taxon>
        <taxon>Metazoa</taxon>
        <taxon>Ecdysozoa</taxon>
        <taxon>Arthropoda</taxon>
        <taxon>Hexapoda</taxon>
        <taxon>Insecta</taxon>
        <taxon>Pterygota</taxon>
        <taxon>Neoptera</taxon>
        <taxon>Endopterygota</taxon>
        <taxon>Coleoptera</taxon>
        <taxon>Polyphaga</taxon>
        <taxon>Cucujiformia</taxon>
        <taxon>Tenebrionidae</taxon>
        <taxon>Tenebrio</taxon>
    </lineage>
</organism>
<keyword evidence="5" id="KW-0238">DNA-binding</keyword>
<dbReference type="PANTHER" id="PTHR13989">
    <property type="entry name" value="REPLICATION PROTEIN A-RELATED"/>
    <property type="match status" value="1"/>
</dbReference>
<keyword evidence="3" id="KW-0158">Chromosome</keyword>
<gene>
    <name evidence="6" type="ORF">GEV33_001538</name>
</gene>
<evidence type="ECO:0000256" key="1">
    <source>
        <dbReference type="ARBA" id="ARBA00004123"/>
    </source>
</evidence>
<dbReference type="Proteomes" id="UP000719412">
    <property type="component" value="Unassembled WGS sequence"/>
</dbReference>
<protein>
    <submittedName>
        <fullName evidence="6">Uncharacterized protein</fullName>
    </submittedName>
</protein>
<evidence type="ECO:0000313" key="6">
    <source>
        <dbReference type="EMBL" id="KAH0821255.1"/>
    </source>
</evidence>
<evidence type="ECO:0000256" key="2">
    <source>
        <dbReference type="ARBA" id="ARBA00004574"/>
    </source>
</evidence>
<evidence type="ECO:0000256" key="3">
    <source>
        <dbReference type="ARBA" id="ARBA00022454"/>
    </source>
</evidence>
<dbReference type="EMBL" id="JABDTM020008699">
    <property type="protein sequence ID" value="KAH0821255.1"/>
    <property type="molecule type" value="Genomic_DNA"/>
</dbReference>
<proteinExistence type="predicted"/>
<evidence type="ECO:0000256" key="4">
    <source>
        <dbReference type="ARBA" id="ARBA00022895"/>
    </source>
</evidence>
<evidence type="ECO:0000256" key="5">
    <source>
        <dbReference type="ARBA" id="ARBA00023125"/>
    </source>
</evidence>
<reference evidence="6" key="1">
    <citation type="journal article" date="2020" name="J Insects Food Feed">
        <title>The yellow mealworm (Tenebrio molitor) genome: a resource for the emerging insects as food and feed industry.</title>
        <authorList>
            <person name="Eriksson T."/>
            <person name="Andere A."/>
            <person name="Kelstrup H."/>
            <person name="Emery V."/>
            <person name="Picard C."/>
        </authorList>
    </citation>
    <scope>NUCLEOTIDE SEQUENCE</scope>
    <source>
        <strain evidence="6">Stoneville</strain>
        <tissue evidence="6">Whole head</tissue>
    </source>
</reference>
<dbReference type="PANTHER" id="PTHR13989:SF33">
    <property type="entry name" value="CST COMPLEX SUBUNIT STN1"/>
    <property type="match status" value="1"/>
</dbReference>
<keyword evidence="4" id="KW-0779">Telomere</keyword>
<dbReference type="AlphaFoldDB" id="A0A8J6LGR1"/>
<dbReference type="GO" id="GO:0000781">
    <property type="term" value="C:chromosome, telomeric region"/>
    <property type="evidence" value="ECO:0007669"/>
    <property type="project" value="UniProtKB-SubCell"/>
</dbReference>
<comment type="subcellular location">
    <subcellularLocation>
        <location evidence="2">Chromosome</location>
        <location evidence="2">Telomere</location>
    </subcellularLocation>
    <subcellularLocation>
        <location evidence="1">Nucleus</location>
    </subcellularLocation>
</comment>
<dbReference type="GO" id="GO:0003677">
    <property type="term" value="F:DNA binding"/>
    <property type="evidence" value="ECO:0007669"/>
    <property type="project" value="UniProtKB-KW"/>
</dbReference>
<evidence type="ECO:0000313" key="7">
    <source>
        <dbReference type="Proteomes" id="UP000719412"/>
    </source>
</evidence>
<dbReference type="InterPro" id="IPR040260">
    <property type="entry name" value="RFA2-like"/>
</dbReference>
<dbReference type="OrthoDB" id="77828at2759"/>